<dbReference type="EMBL" id="ML210325">
    <property type="protein sequence ID" value="TFK19778.1"/>
    <property type="molecule type" value="Genomic_DNA"/>
</dbReference>
<protein>
    <submittedName>
        <fullName evidence="2">Uncharacterized protein</fullName>
    </submittedName>
</protein>
<feature type="compositionally biased region" description="Basic and acidic residues" evidence="1">
    <location>
        <begin position="84"/>
        <end position="96"/>
    </location>
</feature>
<organism evidence="2 3">
    <name type="scientific">Coprinopsis marcescibilis</name>
    <name type="common">Agaric fungus</name>
    <name type="synonym">Psathyrella marcescibilis</name>
    <dbReference type="NCBI Taxonomy" id="230819"/>
    <lineage>
        <taxon>Eukaryota</taxon>
        <taxon>Fungi</taxon>
        <taxon>Dikarya</taxon>
        <taxon>Basidiomycota</taxon>
        <taxon>Agaricomycotina</taxon>
        <taxon>Agaricomycetes</taxon>
        <taxon>Agaricomycetidae</taxon>
        <taxon>Agaricales</taxon>
        <taxon>Agaricineae</taxon>
        <taxon>Psathyrellaceae</taxon>
        <taxon>Coprinopsis</taxon>
    </lineage>
</organism>
<feature type="region of interest" description="Disordered" evidence="1">
    <location>
        <begin position="1"/>
        <end position="24"/>
    </location>
</feature>
<evidence type="ECO:0000313" key="2">
    <source>
        <dbReference type="EMBL" id="TFK19778.1"/>
    </source>
</evidence>
<dbReference type="AlphaFoldDB" id="A0A5C3KV44"/>
<proteinExistence type="predicted"/>
<feature type="compositionally biased region" description="Polar residues" evidence="1">
    <location>
        <begin position="1"/>
        <end position="13"/>
    </location>
</feature>
<keyword evidence="3" id="KW-1185">Reference proteome</keyword>
<gene>
    <name evidence="2" type="ORF">FA15DRAFT_659607</name>
</gene>
<dbReference type="Proteomes" id="UP000307440">
    <property type="component" value="Unassembled WGS sequence"/>
</dbReference>
<reference evidence="2 3" key="1">
    <citation type="journal article" date="2019" name="Nat. Ecol. Evol.">
        <title>Megaphylogeny resolves global patterns of mushroom evolution.</title>
        <authorList>
            <person name="Varga T."/>
            <person name="Krizsan K."/>
            <person name="Foldi C."/>
            <person name="Dima B."/>
            <person name="Sanchez-Garcia M."/>
            <person name="Sanchez-Ramirez S."/>
            <person name="Szollosi G.J."/>
            <person name="Szarkandi J.G."/>
            <person name="Papp V."/>
            <person name="Albert L."/>
            <person name="Andreopoulos W."/>
            <person name="Angelini C."/>
            <person name="Antonin V."/>
            <person name="Barry K.W."/>
            <person name="Bougher N.L."/>
            <person name="Buchanan P."/>
            <person name="Buyck B."/>
            <person name="Bense V."/>
            <person name="Catcheside P."/>
            <person name="Chovatia M."/>
            <person name="Cooper J."/>
            <person name="Damon W."/>
            <person name="Desjardin D."/>
            <person name="Finy P."/>
            <person name="Geml J."/>
            <person name="Haridas S."/>
            <person name="Hughes K."/>
            <person name="Justo A."/>
            <person name="Karasinski D."/>
            <person name="Kautmanova I."/>
            <person name="Kiss B."/>
            <person name="Kocsube S."/>
            <person name="Kotiranta H."/>
            <person name="LaButti K.M."/>
            <person name="Lechner B.E."/>
            <person name="Liimatainen K."/>
            <person name="Lipzen A."/>
            <person name="Lukacs Z."/>
            <person name="Mihaltcheva S."/>
            <person name="Morgado L.N."/>
            <person name="Niskanen T."/>
            <person name="Noordeloos M.E."/>
            <person name="Ohm R.A."/>
            <person name="Ortiz-Santana B."/>
            <person name="Ovrebo C."/>
            <person name="Racz N."/>
            <person name="Riley R."/>
            <person name="Savchenko A."/>
            <person name="Shiryaev A."/>
            <person name="Soop K."/>
            <person name="Spirin V."/>
            <person name="Szebenyi C."/>
            <person name="Tomsovsky M."/>
            <person name="Tulloss R.E."/>
            <person name="Uehling J."/>
            <person name="Grigoriev I.V."/>
            <person name="Vagvolgyi C."/>
            <person name="Papp T."/>
            <person name="Martin F.M."/>
            <person name="Miettinen O."/>
            <person name="Hibbett D.S."/>
            <person name="Nagy L.G."/>
        </authorList>
    </citation>
    <scope>NUCLEOTIDE SEQUENCE [LARGE SCALE GENOMIC DNA]</scope>
    <source>
        <strain evidence="2 3">CBS 121175</strain>
    </source>
</reference>
<name>A0A5C3KV44_COPMA</name>
<accession>A0A5C3KV44</accession>
<sequence>MSNTTHPTRQASPSADAKESHRDTDIMQKFYDNLKAELDVPGGDYSMDIILEEIRSDPAYNIQLTSEDEVEWQAMLAMNVADHAGDRTSTPHHDAAHPPSNANAWTAINK</sequence>
<evidence type="ECO:0000256" key="1">
    <source>
        <dbReference type="SAM" id="MobiDB-lite"/>
    </source>
</evidence>
<evidence type="ECO:0000313" key="3">
    <source>
        <dbReference type="Proteomes" id="UP000307440"/>
    </source>
</evidence>
<feature type="region of interest" description="Disordered" evidence="1">
    <location>
        <begin position="84"/>
        <end position="110"/>
    </location>
</feature>
<feature type="compositionally biased region" description="Polar residues" evidence="1">
    <location>
        <begin position="100"/>
        <end position="110"/>
    </location>
</feature>